<gene>
    <name evidence="1" type="ORF">PXEA_LOCUS35100</name>
</gene>
<accession>A0A448XPB6</accession>
<reference evidence="1" key="1">
    <citation type="submission" date="2018-11" db="EMBL/GenBank/DDBJ databases">
        <authorList>
            <consortium name="Pathogen Informatics"/>
        </authorList>
    </citation>
    <scope>NUCLEOTIDE SEQUENCE</scope>
</reference>
<keyword evidence="2" id="KW-1185">Reference proteome</keyword>
<comment type="caution">
    <text evidence="1">The sequence shown here is derived from an EMBL/GenBank/DDBJ whole genome shotgun (WGS) entry which is preliminary data.</text>
</comment>
<name>A0A448XPB6_9PLAT</name>
<sequence>MTKCTLASPDPQVLCGCLWTTGLFFGNYSKSEASFVSAPNQRPWSLGPGPPSSYLALPSVGPSGKTLAFMYCHSNWCTLM</sequence>
<protein>
    <submittedName>
        <fullName evidence="1">Uncharacterized protein</fullName>
    </submittedName>
</protein>
<dbReference type="Proteomes" id="UP000784294">
    <property type="component" value="Unassembled WGS sequence"/>
</dbReference>
<proteinExistence type="predicted"/>
<dbReference type="AlphaFoldDB" id="A0A448XPB6"/>
<organism evidence="1 2">
    <name type="scientific">Protopolystoma xenopodis</name>
    <dbReference type="NCBI Taxonomy" id="117903"/>
    <lineage>
        <taxon>Eukaryota</taxon>
        <taxon>Metazoa</taxon>
        <taxon>Spiralia</taxon>
        <taxon>Lophotrochozoa</taxon>
        <taxon>Platyhelminthes</taxon>
        <taxon>Monogenea</taxon>
        <taxon>Polyopisthocotylea</taxon>
        <taxon>Polystomatidea</taxon>
        <taxon>Polystomatidae</taxon>
        <taxon>Protopolystoma</taxon>
    </lineage>
</organism>
<dbReference type="EMBL" id="CAAALY010270374">
    <property type="protein sequence ID" value="VEL41660.1"/>
    <property type="molecule type" value="Genomic_DNA"/>
</dbReference>
<evidence type="ECO:0000313" key="1">
    <source>
        <dbReference type="EMBL" id="VEL41660.1"/>
    </source>
</evidence>
<evidence type="ECO:0000313" key="2">
    <source>
        <dbReference type="Proteomes" id="UP000784294"/>
    </source>
</evidence>